<organism evidence="1">
    <name type="scientific">Pyrodinium bahamense</name>
    <dbReference type="NCBI Taxonomy" id="73915"/>
    <lineage>
        <taxon>Eukaryota</taxon>
        <taxon>Sar</taxon>
        <taxon>Alveolata</taxon>
        <taxon>Dinophyceae</taxon>
        <taxon>Gonyaulacales</taxon>
        <taxon>Pyrocystaceae</taxon>
        <taxon>Pyrodinium</taxon>
    </lineage>
</organism>
<sequence length="229" mass="24600">MRACRLLSTHGPSHACVHQVGQCKNFDWKDSWDYSCNDYKRWNWCTRTGGYGPGWGSTAYTFERYQKNGLWATKACCACGGGERQEVEEAFTLIADGDLGEAGCASDSVRSDGCNPGNFGPLYFCKEKCMQCSDCTFIEHHQSGYCKFFQTCPLTRPASEYNSKAVVYMFEGWCSNGILNGKACCAASCGTCGGSGCGGRPGGGAKCCTGRINGGRACSTTTDTGCKVP</sequence>
<protein>
    <submittedName>
        <fullName evidence="1">Uncharacterized protein</fullName>
    </submittedName>
</protein>
<name>A0A7S0FVJ3_9DINO</name>
<dbReference type="EMBL" id="HBEG01042863">
    <property type="protein sequence ID" value="CAD8382478.1"/>
    <property type="molecule type" value="Transcribed_RNA"/>
</dbReference>
<accession>A0A7S0FVJ3</accession>
<reference evidence="1" key="1">
    <citation type="submission" date="2021-01" db="EMBL/GenBank/DDBJ databases">
        <authorList>
            <person name="Corre E."/>
            <person name="Pelletier E."/>
            <person name="Niang G."/>
            <person name="Scheremetjew M."/>
            <person name="Finn R."/>
            <person name="Kale V."/>
            <person name="Holt S."/>
            <person name="Cochrane G."/>
            <person name="Meng A."/>
            <person name="Brown T."/>
            <person name="Cohen L."/>
        </authorList>
    </citation>
    <scope>NUCLEOTIDE SEQUENCE</scope>
    <source>
        <strain evidence="1">Pbaha01</strain>
    </source>
</reference>
<dbReference type="AlphaFoldDB" id="A0A7S0FVJ3"/>
<proteinExistence type="predicted"/>
<evidence type="ECO:0000313" key="1">
    <source>
        <dbReference type="EMBL" id="CAD8382478.1"/>
    </source>
</evidence>
<gene>
    <name evidence="1" type="ORF">PBAH0796_LOCUS26166</name>
</gene>